<feature type="compositionally biased region" description="Low complexity" evidence="4">
    <location>
        <begin position="487"/>
        <end position="496"/>
    </location>
</feature>
<reference evidence="5" key="1">
    <citation type="submission" date="2024-06" db="EMBL/GenBank/DDBJ databases">
        <authorList>
            <person name="Liu X."/>
            <person name="Lenzi L."/>
            <person name="Haldenby T S."/>
            <person name="Uol C."/>
        </authorList>
    </citation>
    <scope>NUCLEOTIDE SEQUENCE</scope>
</reference>
<feature type="region of interest" description="Disordered" evidence="4">
    <location>
        <begin position="451"/>
        <end position="518"/>
    </location>
</feature>
<proteinExistence type="inferred from homology"/>
<dbReference type="GO" id="GO:0005929">
    <property type="term" value="C:cilium"/>
    <property type="evidence" value="ECO:0007669"/>
    <property type="project" value="TreeGrafter"/>
</dbReference>
<comment type="caution">
    <text evidence="5">The sequence shown here is derived from an EMBL/GenBank/DDBJ whole genome shotgun (WGS) entry which is preliminary data.</text>
</comment>
<evidence type="ECO:0000313" key="5">
    <source>
        <dbReference type="EMBL" id="CAL5139083.1"/>
    </source>
</evidence>
<dbReference type="GO" id="GO:0044782">
    <property type="term" value="P:cilium organization"/>
    <property type="evidence" value="ECO:0007669"/>
    <property type="project" value="TreeGrafter"/>
</dbReference>
<feature type="region of interest" description="Disordered" evidence="4">
    <location>
        <begin position="303"/>
        <end position="338"/>
    </location>
</feature>
<keyword evidence="2 3" id="KW-0175">Coiled coil</keyword>
<dbReference type="EMBL" id="CAXLJL010000589">
    <property type="protein sequence ID" value="CAL5139083.1"/>
    <property type="molecule type" value="Genomic_DNA"/>
</dbReference>
<accession>A0AAV2TRU3</accession>
<feature type="coiled-coil region" evidence="3">
    <location>
        <begin position="47"/>
        <end position="74"/>
    </location>
</feature>
<evidence type="ECO:0000313" key="6">
    <source>
        <dbReference type="Proteomes" id="UP001497525"/>
    </source>
</evidence>
<evidence type="ECO:0000256" key="2">
    <source>
        <dbReference type="ARBA" id="ARBA00023054"/>
    </source>
</evidence>
<dbReference type="GO" id="GO:0005856">
    <property type="term" value="C:cytoskeleton"/>
    <property type="evidence" value="ECO:0007669"/>
    <property type="project" value="UniProtKB-ARBA"/>
</dbReference>
<dbReference type="Pfam" id="PF10595">
    <property type="entry name" value="FAM161A_B"/>
    <property type="match status" value="1"/>
</dbReference>
<comment type="similarity">
    <text evidence="1">Belongs to the FAM161 family.</text>
</comment>
<sequence length="685" mass="79935">MSLARINVSLDHGFQKENQTLRNMSSSAKTVLQELLSVTSGDLSQTAKLLDDILNETQQKIKELTEDESITDEEFYERLSCLRSEHKDTLDMIEKLYLKSCYEPVTQKSVELTGRSKETASVACRDVSEPYGHNFESESKREQVGSRTYELPSTFGRRSMPADFGCGVRDIGHWATEFEEPANADRKDNEFSERFSEHSNWRHHVTIPKPFEMIKREEERKRSGRMTRSMCDMLAERQAKEAEEQEECAQAGRFRARPIPAHVYLPLYDQLREQEAIRREAARAHSREVLKAMEKPFKFTLRERHRKENTSLLSASPSPEDERARSASAPAVQKRSLKKVNTATDTLDLPDQVYESRLERMREAELLREVKRHLRAERLLQSASYPAGMEERMHRAELRKAERMERTKRIRLESGLDDPDDIERINRMYRAKPAPDFKQLHWKNDKALRRIWKPPPEPTHPKPFRFYSARRASQRMAKKEERRRSRSSSARSSGRSRQSRRRTHSASAVRMEAPPPVQARTSVLRESMVRRSLERARMEEEKSRELEKARRMHQLEVSRKIRTSFPGSDEDPKVLIDAITERRKHRMAHEISAREAEYKRELNAIKKRVATQPLLITRQSQNLARKQAEAKFASVLQNAGLDPNEFVLQEKNKPGEVRRSINCHRPDIEAYDPSNHFGDLDNRPF</sequence>
<dbReference type="Proteomes" id="UP001497525">
    <property type="component" value="Unassembled WGS sequence"/>
</dbReference>
<protein>
    <recommendedName>
        <fullName evidence="7">Protein FAM161A</fullName>
    </recommendedName>
</protein>
<evidence type="ECO:0000256" key="3">
    <source>
        <dbReference type="SAM" id="Coils"/>
    </source>
</evidence>
<dbReference type="PANTHER" id="PTHR21501">
    <property type="entry name" value="PROTEIN FAM-161"/>
    <property type="match status" value="1"/>
</dbReference>
<dbReference type="InterPro" id="IPR019579">
    <property type="entry name" value="FAM161A/B"/>
</dbReference>
<evidence type="ECO:0000256" key="4">
    <source>
        <dbReference type="SAM" id="MobiDB-lite"/>
    </source>
</evidence>
<name>A0AAV2TRU3_CALDB</name>
<dbReference type="InterPro" id="IPR051655">
    <property type="entry name" value="FAM161"/>
</dbReference>
<gene>
    <name evidence="5" type="ORF">CDAUBV1_LOCUS14130</name>
</gene>
<dbReference type="PANTHER" id="PTHR21501:SF1">
    <property type="entry name" value="PROTEIN FAM-161"/>
    <property type="match status" value="1"/>
</dbReference>
<evidence type="ECO:0000256" key="1">
    <source>
        <dbReference type="ARBA" id="ARBA00006663"/>
    </source>
</evidence>
<dbReference type="AlphaFoldDB" id="A0AAV2TRU3"/>
<evidence type="ECO:0008006" key="7">
    <source>
        <dbReference type="Google" id="ProtNLM"/>
    </source>
</evidence>
<organism evidence="5 6">
    <name type="scientific">Calicophoron daubneyi</name>
    <name type="common">Rumen fluke</name>
    <name type="synonym">Paramphistomum daubneyi</name>
    <dbReference type="NCBI Taxonomy" id="300641"/>
    <lineage>
        <taxon>Eukaryota</taxon>
        <taxon>Metazoa</taxon>
        <taxon>Spiralia</taxon>
        <taxon>Lophotrochozoa</taxon>
        <taxon>Platyhelminthes</taxon>
        <taxon>Trematoda</taxon>
        <taxon>Digenea</taxon>
        <taxon>Plagiorchiida</taxon>
        <taxon>Pronocephalata</taxon>
        <taxon>Paramphistomoidea</taxon>
        <taxon>Paramphistomidae</taxon>
        <taxon>Calicophoron</taxon>
    </lineage>
</organism>